<dbReference type="Pfam" id="PF13628">
    <property type="entry name" value="DUF4142"/>
    <property type="match status" value="1"/>
</dbReference>
<dbReference type="PANTHER" id="PTHR38593:SF1">
    <property type="entry name" value="BLR2558 PROTEIN"/>
    <property type="match status" value="1"/>
</dbReference>
<name>A0A3E0ERI5_9FLAO</name>
<proteinExistence type="predicted"/>
<keyword evidence="3" id="KW-1185">Reference proteome</keyword>
<organism evidence="2 3">
    <name type="scientific">Flavobacterium aquicola</name>
    <dbReference type="NCBI Taxonomy" id="1682742"/>
    <lineage>
        <taxon>Bacteria</taxon>
        <taxon>Pseudomonadati</taxon>
        <taxon>Bacteroidota</taxon>
        <taxon>Flavobacteriia</taxon>
        <taxon>Flavobacteriales</taxon>
        <taxon>Flavobacteriaceae</taxon>
        <taxon>Flavobacterium</taxon>
    </lineage>
</organism>
<dbReference type="Gene3D" id="1.20.1260.10">
    <property type="match status" value="1"/>
</dbReference>
<dbReference type="RefSeq" id="WP_115810184.1">
    <property type="nucleotide sequence ID" value="NZ_QUNI01000002.1"/>
</dbReference>
<sequence>MKKIFNLSKIILFAGLVLLTMNSCKNETKNSKDVASVKKDSTLLHAATSIKLSEIQIGKLELMNGSSEDVKKFAETLLADHKKSLNDLKMLAIDKTITIPTSVSVNDEGSKEYDSLNKISGADFDKKFIDMMTEGHNEAVDKMTQISKEATDDDIKEWASEQIVLLTNHYKEAKKLQQKMDSNT</sequence>
<protein>
    <submittedName>
        <fullName evidence="2">Putative membrane protein</fullName>
    </submittedName>
</protein>
<reference evidence="2 3" key="1">
    <citation type="submission" date="2018-08" db="EMBL/GenBank/DDBJ databases">
        <title>Genomic Encyclopedia of Archaeal and Bacterial Type Strains, Phase II (KMG-II): from individual species to whole genera.</title>
        <authorList>
            <person name="Goeker M."/>
        </authorList>
    </citation>
    <scope>NUCLEOTIDE SEQUENCE [LARGE SCALE GENOMIC DNA]</scope>
    <source>
        <strain evidence="2 3">DSM 100880</strain>
    </source>
</reference>
<dbReference type="AlphaFoldDB" id="A0A3E0ERI5"/>
<evidence type="ECO:0000313" key="2">
    <source>
        <dbReference type="EMBL" id="REH00792.1"/>
    </source>
</evidence>
<dbReference type="PANTHER" id="PTHR38593">
    <property type="entry name" value="BLR2558 PROTEIN"/>
    <property type="match status" value="1"/>
</dbReference>
<comment type="caution">
    <text evidence="2">The sequence shown here is derived from an EMBL/GenBank/DDBJ whole genome shotgun (WGS) entry which is preliminary data.</text>
</comment>
<dbReference type="OrthoDB" id="883203at2"/>
<dbReference type="InterPro" id="IPR025419">
    <property type="entry name" value="DUF4142"/>
</dbReference>
<accession>A0A3E0ERI5</accession>
<gene>
    <name evidence="2" type="ORF">C8P67_10236</name>
</gene>
<evidence type="ECO:0000313" key="3">
    <source>
        <dbReference type="Proteomes" id="UP000257136"/>
    </source>
</evidence>
<dbReference type="EMBL" id="QUNI01000002">
    <property type="protein sequence ID" value="REH00792.1"/>
    <property type="molecule type" value="Genomic_DNA"/>
</dbReference>
<evidence type="ECO:0000259" key="1">
    <source>
        <dbReference type="Pfam" id="PF13628"/>
    </source>
</evidence>
<dbReference type="InterPro" id="IPR012347">
    <property type="entry name" value="Ferritin-like"/>
</dbReference>
<dbReference type="Proteomes" id="UP000257136">
    <property type="component" value="Unassembled WGS sequence"/>
</dbReference>
<feature type="domain" description="DUF4142" evidence="1">
    <location>
        <begin position="39"/>
        <end position="176"/>
    </location>
</feature>